<evidence type="ECO:0000256" key="1">
    <source>
        <dbReference type="SAM" id="MobiDB-lite"/>
    </source>
</evidence>
<feature type="compositionally biased region" description="Acidic residues" evidence="1">
    <location>
        <begin position="84"/>
        <end position="120"/>
    </location>
</feature>
<comment type="caution">
    <text evidence="2">The sequence shown here is derived from an EMBL/GenBank/DDBJ whole genome shotgun (WGS) entry which is preliminary data.</text>
</comment>
<dbReference type="Proteomes" id="UP000276232">
    <property type="component" value="Unassembled WGS sequence"/>
</dbReference>
<evidence type="ECO:0000313" key="3">
    <source>
        <dbReference type="Proteomes" id="UP000276232"/>
    </source>
</evidence>
<evidence type="ECO:0000313" key="2">
    <source>
        <dbReference type="EMBL" id="ROP45484.1"/>
    </source>
</evidence>
<gene>
    <name evidence="2" type="ORF">EDC03_0087</name>
</gene>
<reference evidence="2 3" key="1">
    <citation type="journal article" date="2015" name="Stand. Genomic Sci.">
        <title>Genomic Encyclopedia of Bacterial and Archaeal Type Strains, Phase III: the genomes of soil and plant-associated and newly described type strains.</title>
        <authorList>
            <person name="Whitman W.B."/>
            <person name="Woyke T."/>
            <person name="Klenk H.P."/>
            <person name="Zhou Y."/>
            <person name="Lilburn T.G."/>
            <person name="Beck B.J."/>
            <person name="De Vos P."/>
            <person name="Vandamme P."/>
            <person name="Eisen J.A."/>
            <person name="Garrity G."/>
            <person name="Hugenholtz P."/>
            <person name="Kyrpides N.C."/>
        </authorList>
    </citation>
    <scope>NUCLEOTIDE SEQUENCE [LARGE SCALE GENOMIC DNA]</scope>
    <source>
        <strain evidence="2 3">CECT 7306</strain>
    </source>
</reference>
<name>A0A3N1HSH2_9ACTN</name>
<dbReference type="AlphaFoldDB" id="A0A3N1HSH2"/>
<accession>A0A3N1HSH2</accession>
<evidence type="ECO:0008006" key="4">
    <source>
        <dbReference type="Google" id="ProtNLM"/>
    </source>
</evidence>
<proteinExistence type="predicted"/>
<feature type="region of interest" description="Disordered" evidence="1">
    <location>
        <begin position="79"/>
        <end position="128"/>
    </location>
</feature>
<keyword evidence="3" id="KW-1185">Reference proteome</keyword>
<feature type="region of interest" description="Disordered" evidence="1">
    <location>
        <begin position="1"/>
        <end position="21"/>
    </location>
</feature>
<organism evidence="2 3">
    <name type="scientific">Pseudokineococcus lusitanus</name>
    <dbReference type="NCBI Taxonomy" id="763993"/>
    <lineage>
        <taxon>Bacteria</taxon>
        <taxon>Bacillati</taxon>
        <taxon>Actinomycetota</taxon>
        <taxon>Actinomycetes</taxon>
        <taxon>Kineosporiales</taxon>
        <taxon>Kineosporiaceae</taxon>
        <taxon>Pseudokineococcus</taxon>
    </lineage>
</organism>
<dbReference type="InParanoid" id="A0A3N1HSH2"/>
<sequence>MPTPRHASPHHVAQGYGLPMSSEPRVALARLVGALEAHLDAVERRRSDTDPVVKDAYSSLADAFEGYDEALYEAHDEVTPFVLFDEDAEDDEDDDVEELDEDDDDLDDEDDDEQDDDGDGPDDRHPRL</sequence>
<protein>
    <recommendedName>
        <fullName evidence="4">Primosomal protein</fullName>
    </recommendedName>
</protein>
<dbReference type="EMBL" id="RJKN01000001">
    <property type="protein sequence ID" value="ROP45484.1"/>
    <property type="molecule type" value="Genomic_DNA"/>
</dbReference>